<evidence type="ECO:0000313" key="3">
    <source>
        <dbReference type="Proteomes" id="UP000298030"/>
    </source>
</evidence>
<keyword evidence="3" id="KW-1185">Reference proteome</keyword>
<proteinExistence type="predicted"/>
<evidence type="ECO:0000313" key="2">
    <source>
        <dbReference type="EMBL" id="TEB17272.1"/>
    </source>
</evidence>
<reference evidence="2 3" key="1">
    <citation type="journal article" date="2019" name="Nat. Ecol. Evol.">
        <title>Megaphylogeny resolves global patterns of mushroom evolution.</title>
        <authorList>
            <person name="Varga T."/>
            <person name="Krizsan K."/>
            <person name="Foldi C."/>
            <person name="Dima B."/>
            <person name="Sanchez-Garcia M."/>
            <person name="Sanchez-Ramirez S."/>
            <person name="Szollosi G.J."/>
            <person name="Szarkandi J.G."/>
            <person name="Papp V."/>
            <person name="Albert L."/>
            <person name="Andreopoulos W."/>
            <person name="Angelini C."/>
            <person name="Antonin V."/>
            <person name="Barry K.W."/>
            <person name="Bougher N.L."/>
            <person name="Buchanan P."/>
            <person name="Buyck B."/>
            <person name="Bense V."/>
            <person name="Catcheside P."/>
            <person name="Chovatia M."/>
            <person name="Cooper J."/>
            <person name="Damon W."/>
            <person name="Desjardin D."/>
            <person name="Finy P."/>
            <person name="Geml J."/>
            <person name="Haridas S."/>
            <person name="Hughes K."/>
            <person name="Justo A."/>
            <person name="Karasinski D."/>
            <person name="Kautmanova I."/>
            <person name="Kiss B."/>
            <person name="Kocsube S."/>
            <person name="Kotiranta H."/>
            <person name="LaButti K.M."/>
            <person name="Lechner B.E."/>
            <person name="Liimatainen K."/>
            <person name="Lipzen A."/>
            <person name="Lukacs Z."/>
            <person name="Mihaltcheva S."/>
            <person name="Morgado L.N."/>
            <person name="Niskanen T."/>
            <person name="Noordeloos M.E."/>
            <person name="Ohm R.A."/>
            <person name="Ortiz-Santana B."/>
            <person name="Ovrebo C."/>
            <person name="Racz N."/>
            <person name="Riley R."/>
            <person name="Savchenko A."/>
            <person name="Shiryaev A."/>
            <person name="Soop K."/>
            <person name="Spirin V."/>
            <person name="Szebenyi C."/>
            <person name="Tomsovsky M."/>
            <person name="Tulloss R.E."/>
            <person name="Uehling J."/>
            <person name="Grigoriev I.V."/>
            <person name="Vagvolgyi C."/>
            <person name="Papp T."/>
            <person name="Martin F.M."/>
            <person name="Miettinen O."/>
            <person name="Hibbett D.S."/>
            <person name="Nagy L.G."/>
        </authorList>
    </citation>
    <scope>NUCLEOTIDE SEQUENCE [LARGE SCALE GENOMIC DNA]</scope>
    <source>
        <strain evidence="2 3">FP101781</strain>
    </source>
</reference>
<accession>A0A4Y7S780</accession>
<evidence type="ECO:0000256" key="1">
    <source>
        <dbReference type="SAM" id="MobiDB-lite"/>
    </source>
</evidence>
<name>A0A4Y7S780_COPMI</name>
<sequence>MLSSGRMQSIDEAEYLLDQIPPPSEGDDELAKKLRSPFAGTLNEPSSRS</sequence>
<dbReference type="Proteomes" id="UP000298030">
    <property type="component" value="Unassembled WGS sequence"/>
</dbReference>
<gene>
    <name evidence="2" type="ORF">FA13DRAFT_1804400</name>
</gene>
<dbReference type="EMBL" id="QPFP01000308">
    <property type="protein sequence ID" value="TEB17272.1"/>
    <property type="molecule type" value="Genomic_DNA"/>
</dbReference>
<dbReference type="AlphaFoldDB" id="A0A4Y7S780"/>
<comment type="caution">
    <text evidence="2">The sequence shown here is derived from an EMBL/GenBank/DDBJ whole genome shotgun (WGS) entry which is preliminary data.</text>
</comment>
<feature type="region of interest" description="Disordered" evidence="1">
    <location>
        <begin position="1"/>
        <end position="49"/>
    </location>
</feature>
<organism evidence="2 3">
    <name type="scientific">Coprinellus micaceus</name>
    <name type="common">Glistening ink-cap mushroom</name>
    <name type="synonym">Coprinus micaceus</name>
    <dbReference type="NCBI Taxonomy" id="71717"/>
    <lineage>
        <taxon>Eukaryota</taxon>
        <taxon>Fungi</taxon>
        <taxon>Dikarya</taxon>
        <taxon>Basidiomycota</taxon>
        <taxon>Agaricomycotina</taxon>
        <taxon>Agaricomycetes</taxon>
        <taxon>Agaricomycetidae</taxon>
        <taxon>Agaricales</taxon>
        <taxon>Agaricineae</taxon>
        <taxon>Psathyrellaceae</taxon>
        <taxon>Coprinellus</taxon>
    </lineage>
</organism>
<protein>
    <submittedName>
        <fullName evidence="2">Uncharacterized protein</fullName>
    </submittedName>
</protein>